<dbReference type="Gene3D" id="3.40.50.2000">
    <property type="entry name" value="Glycogen Phosphorylase B"/>
    <property type="match status" value="2"/>
</dbReference>
<evidence type="ECO:0000313" key="3">
    <source>
        <dbReference type="EMBL" id="KUO95237.1"/>
    </source>
</evidence>
<dbReference type="EMBL" id="LPVJ01000054">
    <property type="protein sequence ID" value="KUO95237.1"/>
    <property type="molecule type" value="Genomic_DNA"/>
</dbReference>
<keyword evidence="4" id="KW-1185">Reference proteome</keyword>
<proteinExistence type="predicted"/>
<dbReference type="OrthoDB" id="9804196at2"/>
<dbReference type="SUPFAM" id="SSF53756">
    <property type="entry name" value="UDP-Glycosyltransferase/glycogen phosphorylase"/>
    <property type="match status" value="1"/>
</dbReference>
<gene>
    <name evidence="3" type="ORF">ATW55_13950</name>
</gene>
<dbReference type="PANTHER" id="PTHR12526">
    <property type="entry name" value="GLYCOSYLTRANSFERASE"/>
    <property type="match status" value="1"/>
</dbReference>
<evidence type="ECO:0000259" key="2">
    <source>
        <dbReference type="Pfam" id="PF13439"/>
    </source>
</evidence>
<dbReference type="GO" id="GO:0016757">
    <property type="term" value="F:glycosyltransferase activity"/>
    <property type="evidence" value="ECO:0007669"/>
    <property type="project" value="InterPro"/>
</dbReference>
<sequence length="392" mass="42653">MYKTEDGAQNFKGKRASVPHRVIQIIGAGEYGGAEVYVRQMMIGARESGVATEALVFYDRVFAARLREDGFVVDVEPSLTRVFWRLRERIEAGERLIIHTHGVKASLLGRAVGERTGTPVVTTIHSDLVLDYQGGKGALFRALERMTRGMSARIVAVSEPLAEILRERGYDPARIRVIAPGVAVGALEKEADETTGQVESLRERLGIPKDAWVVVCVARLHAVKDHETLIRAVSGLAEVRGRSVALLLVGDGEERKRLEELSATHAPGRVYFAGAVEQVRPYLELADVFALASRMEGFGLAAAEAMAAGLPVIVSDVGGLCQVAPVSGVQGIRVAPGDVDGFFAALKSLLEDDALREHMAKEGQTYAMTELSTERMRAQLAQLYEEIARHEQ</sequence>
<evidence type="ECO:0000313" key="4">
    <source>
        <dbReference type="Proteomes" id="UP000053557"/>
    </source>
</evidence>
<dbReference type="Proteomes" id="UP000053557">
    <property type="component" value="Unassembled WGS sequence"/>
</dbReference>
<name>A0A101XPI7_9BACL</name>
<organism evidence="3 4">
    <name type="scientific">Ferroacidibacillus organovorans</name>
    <dbReference type="NCBI Taxonomy" id="1765683"/>
    <lineage>
        <taxon>Bacteria</taxon>
        <taxon>Bacillati</taxon>
        <taxon>Bacillota</taxon>
        <taxon>Bacilli</taxon>
        <taxon>Bacillales</taxon>
        <taxon>Alicyclobacillaceae</taxon>
        <taxon>Ferroacidibacillus</taxon>
    </lineage>
</organism>
<feature type="domain" description="Glycosyltransferase subfamily 4-like N-terminal" evidence="2">
    <location>
        <begin position="31"/>
        <end position="182"/>
    </location>
</feature>
<dbReference type="InterPro" id="IPR028098">
    <property type="entry name" value="Glyco_trans_4-like_N"/>
</dbReference>
<dbReference type="InterPro" id="IPR001296">
    <property type="entry name" value="Glyco_trans_1"/>
</dbReference>
<comment type="caution">
    <text evidence="3">The sequence shown here is derived from an EMBL/GenBank/DDBJ whole genome shotgun (WGS) entry which is preliminary data.</text>
</comment>
<feature type="domain" description="Glycosyl transferase family 1" evidence="1">
    <location>
        <begin position="199"/>
        <end position="364"/>
    </location>
</feature>
<accession>A0A101XPI7</accession>
<dbReference type="AlphaFoldDB" id="A0A101XPI7"/>
<evidence type="ECO:0000259" key="1">
    <source>
        <dbReference type="Pfam" id="PF00534"/>
    </source>
</evidence>
<protein>
    <recommendedName>
        <fullName evidence="5">Glycosyl transferase</fullName>
    </recommendedName>
</protein>
<dbReference type="RefSeq" id="WP_067717844.1">
    <property type="nucleotide sequence ID" value="NZ_LPVJ01000054.1"/>
</dbReference>
<dbReference type="Pfam" id="PF00534">
    <property type="entry name" value="Glycos_transf_1"/>
    <property type="match status" value="1"/>
</dbReference>
<reference evidence="3 4" key="1">
    <citation type="submission" date="2015-12" db="EMBL/GenBank/DDBJ databases">
        <title>Draft genome sequence of Acidibacillus ferrooxidans ITV001, isolated from a chalcopyrite acid mine drainage site in Brazil.</title>
        <authorList>
            <person name="Dall'Agnol H."/>
            <person name="Nancucheo I."/>
            <person name="Johnson B."/>
            <person name="Oliveira R."/>
            <person name="Leite L."/>
            <person name="Pylro V."/>
            <person name="Nunes G.L."/>
            <person name="Tzotzos G."/>
            <person name="Fernandes G.R."/>
            <person name="Dutra J."/>
            <person name="Orellana S.C."/>
            <person name="Oliveira G."/>
        </authorList>
    </citation>
    <scope>NUCLEOTIDE SEQUENCE [LARGE SCALE GENOMIC DNA]</scope>
    <source>
        <strain evidence="4">ITV01</strain>
    </source>
</reference>
<dbReference type="Pfam" id="PF13439">
    <property type="entry name" value="Glyco_transf_4"/>
    <property type="match status" value="1"/>
</dbReference>
<evidence type="ECO:0008006" key="5">
    <source>
        <dbReference type="Google" id="ProtNLM"/>
    </source>
</evidence>